<evidence type="ECO:0000256" key="20">
    <source>
        <dbReference type="ARBA" id="ARBA00045008"/>
    </source>
</evidence>
<dbReference type="GO" id="GO:0007064">
    <property type="term" value="P:mitotic sister chromatid cohesion"/>
    <property type="evidence" value="ECO:0007669"/>
    <property type="project" value="EnsemblFungi"/>
</dbReference>
<dbReference type="GO" id="GO:0051536">
    <property type="term" value="F:iron-sulfur cluster binding"/>
    <property type="evidence" value="ECO:0007669"/>
    <property type="project" value="UniProtKB-KW"/>
</dbReference>
<dbReference type="CDD" id="cd18788">
    <property type="entry name" value="SF2_C_XPD"/>
    <property type="match status" value="1"/>
</dbReference>
<dbReference type="GO" id="GO:0046872">
    <property type="term" value="F:metal ion binding"/>
    <property type="evidence" value="ECO:0007669"/>
    <property type="project" value="UniProtKB-KW"/>
</dbReference>
<dbReference type="PANTHER" id="PTHR11472">
    <property type="entry name" value="DNA REPAIR DEAD HELICASE RAD3/XP-D SUBFAMILY MEMBER"/>
    <property type="match status" value="1"/>
</dbReference>
<dbReference type="InterPro" id="IPR014013">
    <property type="entry name" value="Helic_SF1/SF2_ATP-bd_DinG/Rad3"/>
</dbReference>
<organism evidence="25 26">
    <name type="scientific">Wickerhamomyces anomalus (strain ATCC 58044 / CBS 1984 / NCYC 433 / NRRL Y-366-8)</name>
    <name type="common">Yeast</name>
    <name type="synonym">Hansenula anomala</name>
    <dbReference type="NCBI Taxonomy" id="683960"/>
    <lineage>
        <taxon>Eukaryota</taxon>
        <taxon>Fungi</taxon>
        <taxon>Dikarya</taxon>
        <taxon>Ascomycota</taxon>
        <taxon>Saccharomycotina</taxon>
        <taxon>Saccharomycetes</taxon>
        <taxon>Phaffomycetales</taxon>
        <taxon>Wickerhamomycetaceae</taxon>
        <taxon>Wickerhamomyces</taxon>
    </lineage>
</organism>
<evidence type="ECO:0000256" key="16">
    <source>
        <dbReference type="ARBA" id="ARBA00023306"/>
    </source>
</evidence>
<dbReference type="PANTHER" id="PTHR11472:SF41">
    <property type="entry name" value="ATP-DEPENDENT DNA HELICASE DDX11-RELATED"/>
    <property type="match status" value="1"/>
</dbReference>
<keyword evidence="12" id="KW-0411">Iron-sulfur</keyword>
<evidence type="ECO:0000256" key="13">
    <source>
        <dbReference type="ARBA" id="ARBA00023125"/>
    </source>
</evidence>
<evidence type="ECO:0000313" key="26">
    <source>
        <dbReference type="Proteomes" id="UP000094112"/>
    </source>
</evidence>
<evidence type="ECO:0000256" key="10">
    <source>
        <dbReference type="ARBA" id="ARBA00022840"/>
    </source>
</evidence>
<keyword evidence="16" id="KW-0131">Cell cycle</keyword>
<evidence type="ECO:0000256" key="2">
    <source>
        <dbReference type="ARBA" id="ARBA00004123"/>
    </source>
</evidence>
<dbReference type="PROSITE" id="PS51193">
    <property type="entry name" value="HELICASE_ATP_BIND_2"/>
    <property type="match status" value="1"/>
</dbReference>
<name>A0A1E3P8E5_WICAA</name>
<keyword evidence="14" id="KW-0413">Isomerase</keyword>
<keyword evidence="26" id="KW-1185">Reference proteome</keyword>
<feature type="domain" description="Helicase ATP-binding" evidence="24">
    <location>
        <begin position="9"/>
        <end position="420"/>
    </location>
</feature>
<protein>
    <recommendedName>
        <fullName evidence="5">ATP-dependent DNA helicase CHL1</fullName>
        <ecNumber evidence="18">5.6.2.3</ecNumber>
    </recommendedName>
    <alternativeName>
        <fullName evidence="4">ATP-dependent DNA helicase chl1</fullName>
    </alternativeName>
    <alternativeName>
        <fullName evidence="17">Chromosome loss protein 1</fullName>
    </alternativeName>
    <alternativeName>
        <fullName evidence="19 20">DNA 5'-3' helicase CHL1</fullName>
    </alternativeName>
</protein>
<keyword evidence="7" id="KW-0547">Nucleotide-binding</keyword>
<evidence type="ECO:0000256" key="17">
    <source>
        <dbReference type="ARBA" id="ARBA00029709"/>
    </source>
</evidence>
<dbReference type="FunFam" id="3.40.50.300:FF:001372">
    <property type="entry name" value="ATP-dependent DNA helicase chl1"/>
    <property type="match status" value="1"/>
</dbReference>
<accession>A0A1E3P8E5</accession>
<dbReference type="GO" id="GO:0016818">
    <property type="term" value="F:hydrolase activity, acting on acid anhydrides, in phosphorus-containing anhydrides"/>
    <property type="evidence" value="ECO:0007669"/>
    <property type="project" value="InterPro"/>
</dbReference>
<dbReference type="GO" id="GO:0035861">
    <property type="term" value="C:site of double-strand break"/>
    <property type="evidence" value="ECO:0007669"/>
    <property type="project" value="EnsemblFungi"/>
</dbReference>
<dbReference type="InterPro" id="IPR010614">
    <property type="entry name" value="RAD3-like_helicase_DEAD"/>
</dbReference>
<dbReference type="GO" id="GO:0000785">
    <property type="term" value="C:chromatin"/>
    <property type="evidence" value="ECO:0007669"/>
    <property type="project" value="EnsemblFungi"/>
</dbReference>
<evidence type="ECO:0000256" key="19">
    <source>
        <dbReference type="ARBA" id="ARBA00044998"/>
    </source>
</evidence>
<dbReference type="OrthoDB" id="267079at2759"/>
<evidence type="ECO:0000256" key="11">
    <source>
        <dbReference type="ARBA" id="ARBA00023004"/>
    </source>
</evidence>
<evidence type="ECO:0000256" key="1">
    <source>
        <dbReference type="ARBA" id="ARBA00001966"/>
    </source>
</evidence>
<sequence>MENEDTEANKKKFYHPYDPYDIQIDFMKALNETLTGGYKIGIFESPTGTGKTLSLICSTMSWLRSRRTESEEANDEDDDDEPAWIKESYSNLLSKKNNDAAQAYEAHLTEIANNSKIRQVQVLKESNKKCKRFKKIDAEVQEEDSFLPNDYNSDGDDELNSQRAENLKEKNDALNSEIQKLLKNIDRKDKDEAEGLSKDVKIFFSSRTHSQLNQFSSQLRLPNFPSLVDHQEEHLKYLPLGSRKQLCIHEKVSQLKDVSLLNEACLDMQKQDSKKKCDFYFTQKDMEKQDRAIEFRDTLFSKIHDIEDLNTIGKDFGVCPYYSVRKGIPIAEVVTLPYQLLLQKSSREALKISIKDCVVVIDEAHNLLDTIISLHSVSVSIDDFTVCKQALKKYLSKFSRKLNGGNRINIMKLVKIIDIFLKYVESCGKKSPGKEINLLDVFQGTTGDLLNIKKLEKYLTVSKIAFKIESYMEKENQSSTPTLFKVVEFLKAVSNPSREGKFFFDLKNHVTSLNYMLLDPSEVFKEIVEDARCVVLAGGTMEPIDDYTNYLFPYIDESKIKKFTCGHVIPKENLDVFVVGGKTREFDFSFDKRNDSVMIKDLGSAILSLIKTIPAGVVIFFPSYKFLSDIVNVWKSCSVWDDLNNVKQVFSESSSNNILVDYSLAISQGKGAVLLSVVGGRLSEGINFSDDLARAVMMVGLPFPNVFSGELISRRKYIEEQVWSKTGNRNLAQEATKVFYENICMRAVNQSVGRSIRHKGDYSTIYFFDKRYHTSRIKLKLSNWIKERINDSVSFDQVVLKTVDFFQNRN</sequence>
<dbReference type="InterPro" id="IPR006555">
    <property type="entry name" value="ATP-dep_Helicase_C"/>
</dbReference>
<dbReference type="EC" id="5.6.2.3" evidence="18"/>
<dbReference type="EMBL" id="KV454209">
    <property type="protein sequence ID" value="ODQ61222.1"/>
    <property type="molecule type" value="Genomic_DNA"/>
</dbReference>
<dbReference type="NCBIfam" id="TIGR00604">
    <property type="entry name" value="rad3"/>
    <property type="match status" value="1"/>
</dbReference>
<evidence type="ECO:0000256" key="7">
    <source>
        <dbReference type="ARBA" id="ARBA00022741"/>
    </source>
</evidence>
<dbReference type="SUPFAM" id="SSF52540">
    <property type="entry name" value="P-loop containing nucleoside triphosphate hydrolases"/>
    <property type="match status" value="1"/>
</dbReference>
<comment type="subcellular location">
    <subcellularLocation>
        <location evidence="2">Nucleus</location>
    </subcellularLocation>
</comment>
<dbReference type="RefSeq" id="XP_019040429.1">
    <property type="nucleotide sequence ID" value="XM_019182560.1"/>
</dbReference>
<comment type="catalytic activity">
    <reaction evidence="22">
        <text>ATP + H2O = ADP + phosphate + H(+)</text>
        <dbReference type="Rhea" id="RHEA:13065"/>
        <dbReference type="ChEBI" id="CHEBI:15377"/>
        <dbReference type="ChEBI" id="CHEBI:15378"/>
        <dbReference type="ChEBI" id="CHEBI:30616"/>
        <dbReference type="ChEBI" id="CHEBI:43474"/>
        <dbReference type="ChEBI" id="CHEBI:456216"/>
        <dbReference type="EC" id="5.6.2.3"/>
    </reaction>
</comment>
<dbReference type="GO" id="GO:0045005">
    <property type="term" value="P:DNA-templated DNA replication maintenance of fidelity"/>
    <property type="evidence" value="ECO:0007669"/>
    <property type="project" value="EnsemblFungi"/>
</dbReference>
<dbReference type="GO" id="GO:0034085">
    <property type="term" value="P:establishment of sister chromatid cohesion"/>
    <property type="evidence" value="ECO:0007669"/>
    <property type="project" value="EnsemblFungi"/>
</dbReference>
<keyword evidence="8" id="KW-0378">Hydrolase</keyword>
<proteinExistence type="inferred from homology"/>
<dbReference type="AlphaFoldDB" id="A0A1E3P8E5"/>
<dbReference type="GeneID" id="30199806"/>
<evidence type="ECO:0000256" key="3">
    <source>
        <dbReference type="ARBA" id="ARBA00008435"/>
    </source>
</evidence>
<evidence type="ECO:0000313" key="25">
    <source>
        <dbReference type="EMBL" id="ODQ61222.1"/>
    </source>
</evidence>
<dbReference type="GO" id="GO:0031571">
    <property type="term" value="P:mitotic G1 DNA damage checkpoint signaling"/>
    <property type="evidence" value="ECO:0007669"/>
    <property type="project" value="EnsemblFungi"/>
</dbReference>
<evidence type="ECO:0000256" key="14">
    <source>
        <dbReference type="ARBA" id="ARBA00023235"/>
    </source>
</evidence>
<evidence type="ECO:0000256" key="9">
    <source>
        <dbReference type="ARBA" id="ARBA00022806"/>
    </source>
</evidence>
<keyword evidence="9" id="KW-0347">Helicase</keyword>
<dbReference type="InterPro" id="IPR006554">
    <property type="entry name" value="Helicase-like_DEXD_c2"/>
</dbReference>
<evidence type="ECO:0000256" key="15">
    <source>
        <dbReference type="ARBA" id="ARBA00023242"/>
    </source>
</evidence>
<dbReference type="GO" id="GO:0005634">
    <property type="term" value="C:nucleus"/>
    <property type="evidence" value="ECO:0007669"/>
    <property type="project" value="UniProtKB-SubCell"/>
</dbReference>
<evidence type="ECO:0000256" key="5">
    <source>
        <dbReference type="ARBA" id="ARBA00017386"/>
    </source>
</evidence>
<dbReference type="SMART" id="SM00491">
    <property type="entry name" value="HELICc2"/>
    <property type="match status" value="1"/>
</dbReference>
<evidence type="ECO:0000256" key="4">
    <source>
        <dbReference type="ARBA" id="ARBA00016387"/>
    </source>
</evidence>
<dbReference type="Pfam" id="PF06733">
    <property type="entry name" value="DEAD_2"/>
    <property type="match status" value="1"/>
</dbReference>
<dbReference type="GO" id="GO:0003677">
    <property type="term" value="F:DNA binding"/>
    <property type="evidence" value="ECO:0007669"/>
    <property type="project" value="UniProtKB-KW"/>
</dbReference>
<dbReference type="GO" id="GO:0005524">
    <property type="term" value="F:ATP binding"/>
    <property type="evidence" value="ECO:0007669"/>
    <property type="project" value="UniProtKB-KW"/>
</dbReference>
<dbReference type="Gene3D" id="3.40.50.300">
    <property type="entry name" value="P-loop containing nucleotide triphosphate hydrolases"/>
    <property type="match status" value="3"/>
</dbReference>
<dbReference type="Pfam" id="PF13307">
    <property type="entry name" value="Helicase_C_2"/>
    <property type="match status" value="1"/>
</dbReference>
<evidence type="ECO:0000256" key="8">
    <source>
        <dbReference type="ARBA" id="ARBA00022801"/>
    </source>
</evidence>
<comment type="function">
    <text evidence="21">ATP-dependent DNA helicase important for chromosome transmission and normal cell cycle progression in G(2)/M. May have a role in changing DNA topology to allow the loading of proteins involved in maintaining sister chromatid cohesion in the vicinity of the centromeres. Has a specific role in chromosome segregation during meiosis II.</text>
</comment>
<evidence type="ECO:0000256" key="21">
    <source>
        <dbReference type="ARBA" id="ARBA00045702"/>
    </source>
</evidence>
<dbReference type="STRING" id="683960.A0A1E3P8E5"/>
<comment type="similarity">
    <text evidence="3">Belongs to the DEAD box helicase family. DEAH subfamily. DDX11/CHL1 sub-subfamily.</text>
</comment>
<dbReference type="GO" id="GO:0043139">
    <property type="term" value="F:5'-3' DNA helicase activity"/>
    <property type="evidence" value="ECO:0007669"/>
    <property type="project" value="UniProtKB-EC"/>
</dbReference>
<dbReference type="InterPro" id="IPR013020">
    <property type="entry name" value="Rad3/Chl1-like"/>
</dbReference>
<keyword evidence="15" id="KW-0539">Nucleus</keyword>
<evidence type="ECO:0000256" key="12">
    <source>
        <dbReference type="ARBA" id="ARBA00023014"/>
    </source>
</evidence>
<dbReference type="SMART" id="SM00488">
    <property type="entry name" value="DEXDc2"/>
    <property type="match status" value="1"/>
</dbReference>
<keyword evidence="13" id="KW-0238">DNA-binding</keyword>
<evidence type="ECO:0000256" key="18">
    <source>
        <dbReference type="ARBA" id="ARBA00044969"/>
    </source>
</evidence>
<feature type="coiled-coil region" evidence="23">
    <location>
        <begin position="164"/>
        <end position="191"/>
    </location>
</feature>
<reference evidence="25 26" key="1">
    <citation type="journal article" date="2016" name="Proc. Natl. Acad. Sci. U.S.A.">
        <title>Comparative genomics of biotechnologically important yeasts.</title>
        <authorList>
            <person name="Riley R."/>
            <person name="Haridas S."/>
            <person name="Wolfe K.H."/>
            <person name="Lopes M.R."/>
            <person name="Hittinger C.T."/>
            <person name="Goeker M."/>
            <person name="Salamov A.A."/>
            <person name="Wisecaver J.H."/>
            <person name="Long T.M."/>
            <person name="Calvey C.H."/>
            <person name="Aerts A.L."/>
            <person name="Barry K.W."/>
            <person name="Choi C."/>
            <person name="Clum A."/>
            <person name="Coughlan A.Y."/>
            <person name="Deshpande S."/>
            <person name="Douglass A.P."/>
            <person name="Hanson S.J."/>
            <person name="Klenk H.-P."/>
            <person name="LaButti K.M."/>
            <person name="Lapidus A."/>
            <person name="Lindquist E.A."/>
            <person name="Lipzen A.M."/>
            <person name="Meier-Kolthoff J.P."/>
            <person name="Ohm R.A."/>
            <person name="Otillar R.P."/>
            <person name="Pangilinan J.L."/>
            <person name="Peng Y."/>
            <person name="Rokas A."/>
            <person name="Rosa C.A."/>
            <person name="Scheuner C."/>
            <person name="Sibirny A.A."/>
            <person name="Slot J.C."/>
            <person name="Stielow J.B."/>
            <person name="Sun H."/>
            <person name="Kurtzman C.P."/>
            <person name="Blackwell M."/>
            <person name="Grigoriev I.V."/>
            <person name="Jeffries T.W."/>
        </authorList>
    </citation>
    <scope>NUCLEOTIDE SEQUENCE [LARGE SCALE GENOMIC DNA]</scope>
    <source>
        <strain evidence="26">ATCC 58044 / CBS 1984 / NCYC 433 / NRRL Y-366-8</strain>
    </source>
</reference>
<dbReference type="InterPro" id="IPR045028">
    <property type="entry name" value="DinG/Rad3-like"/>
</dbReference>
<keyword evidence="11" id="KW-0408">Iron</keyword>
<evidence type="ECO:0000256" key="6">
    <source>
        <dbReference type="ARBA" id="ARBA00022723"/>
    </source>
</evidence>
<evidence type="ECO:0000256" key="23">
    <source>
        <dbReference type="SAM" id="Coils"/>
    </source>
</evidence>
<keyword evidence="10" id="KW-0067">ATP-binding</keyword>
<dbReference type="GO" id="GO:0036297">
    <property type="term" value="P:interstrand cross-link repair"/>
    <property type="evidence" value="ECO:0007669"/>
    <property type="project" value="EnsemblFungi"/>
</dbReference>
<keyword evidence="6" id="KW-0479">Metal-binding</keyword>
<keyword evidence="23" id="KW-0175">Coiled coil</keyword>
<dbReference type="InterPro" id="IPR027417">
    <property type="entry name" value="P-loop_NTPase"/>
</dbReference>
<evidence type="ECO:0000256" key="22">
    <source>
        <dbReference type="ARBA" id="ARBA00048954"/>
    </source>
</evidence>
<evidence type="ECO:0000259" key="24">
    <source>
        <dbReference type="PROSITE" id="PS51193"/>
    </source>
</evidence>
<gene>
    <name evidence="25" type="ORF">WICANDRAFT_40995</name>
</gene>
<comment type="cofactor">
    <cofactor evidence="1">
        <name>[4Fe-4S] cluster</name>
        <dbReference type="ChEBI" id="CHEBI:49883"/>
    </cofactor>
</comment>
<dbReference type="Proteomes" id="UP000094112">
    <property type="component" value="Unassembled WGS sequence"/>
</dbReference>